<name>A0A9P4WGD9_9PLEO</name>
<evidence type="ECO:0000256" key="4">
    <source>
        <dbReference type="ARBA" id="ARBA00022989"/>
    </source>
</evidence>
<evidence type="ECO:0000256" key="6">
    <source>
        <dbReference type="PIRSR" id="PIRSR604254-1"/>
    </source>
</evidence>
<feature type="binding site" evidence="6">
    <location>
        <position position="87"/>
    </location>
    <ligand>
        <name>Zn(2+)</name>
        <dbReference type="ChEBI" id="CHEBI:29105"/>
    </ligand>
</feature>
<dbReference type="OrthoDB" id="529367at2759"/>
<accession>A0A9P4WGD9</accession>
<keyword evidence="4 7" id="KW-1133">Transmembrane helix</keyword>
<dbReference type="PANTHER" id="PTHR20855">
    <property type="entry name" value="ADIPOR/PROGESTIN RECEPTOR-RELATED"/>
    <property type="match status" value="1"/>
</dbReference>
<feature type="binding site" evidence="6">
    <location>
        <position position="233"/>
    </location>
    <ligand>
        <name>Zn(2+)</name>
        <dbReference type="ChEBI" id="CHEBI:29105"/>
    </ligand>
</feature>
<evidence type="ECO:0000256" key="5">
    <source>
        <dbReference type="ARBA" id="ARBA00023136"/>
    </source>
</evidence>
<evidence type="ECO:0000256" key="3">
    <source>
        <dbReference type="ARBA" id="ARBA00022692"/>
    </source>
</evidence>
<dbReference type="PANTHER" id="PTHR20855:SF52">
    <property type="entry name" value="ADIPONECTIN RECEPTOR PROTEIN"/>
    <property type="match status" value="1"/>
</dbReference>
<feature type="transmembrane region" description="Helical" evidence="7">
    <location>
        <begin position="160"/>
        <end position="177"/>
    </location>
</feature>
<keyword evidence="9" id="KW-1185">Reference proteome</keyword>
<comment type="similarity">
    <text evidence="2">Belongs to the ADIPOR family.</text>
</comment>
<feature type="transmembrane region" description="Helical" evidence="7">
    <location>
        <begin position="230"/>
        <end position="248"/>
    </location>
</feature>
<proteinExistence type="inferred from homology"/>
<feature type="transmembrane region" description="Helical" evidence="7">
    <location>
        <begin position="37"/>
        <end position="55"/>
    </location>
</feature>
<comment type="caution">
    <text evidence="8">The sequence shown here is derived from an EMBL/GenBank/DDBJ whole genome shotgun (WGS) entry which is preliminary data.</text>
</comment>
<keyword evidence="3 7" id="KW-0812">Transmembrane</keyword>
<dbReference type="Pfam" id="PF03006">
    <property type="entry name" value="HlyIII"/>
    <property type="match status" value="1"/>
</dbReference>
<organism evidence="8 9">
    <name type="scientific">Didymella heteroderae</name>
    <dbReference type="NCBI Taxonomy" id="1769908"/>
    <lineage>
        <taxon>Eukaryota</taxon>
        <taxon>Fungi</taxon>
        <taxon>Dikarya</taxon>
        <taxon>Ascomycota</taxon>
        <taxon>Pezizomycotina</taxon>
        <taxon>Dothideomycetes</taxon>
        <taxon>Pleosporomycetidae</taxon>
        <taxon>Pleosporales</taxon>
        <taxon>Pleosporineae</taxon>
        <taxon>Didymellaceae</taxon>
        <taxon>Didymella</taxon>
    </lineage>
</organism>
<feature type="transmembrane region" description="Helical" evidence="7">
    <location>
        <begin position="129"/>
        <end position="148"/>
    </location>
</feature>
<dbReference type="Proteomes" id="UP000758155">
    <property type="component" value="Unassembled WGS sequence"/>
</dbReference>
<feature type="transmembrane region" description="Helical" evidence="7">
    <location>
        <begin position="189"/>
        <end position="210"/>
    </location>
</feature>
<feature type="transmembrane region" description="Helical" evidence="7">
    <location>
        <begin position="101"/>
        <end position="122"/>
    </location>
</feature>
<dbReference type="EMBL" id="SWKV01000144">
    <property type="protein sequence ID" value="KAF3031460.1"/>
    <property type="molecule type" value="Genomic_DNA"/>
</dbReference>
<keyword evidence="6" id="KW-0862">Zinc</keyword>
<evidence type="ECO:0000313" key="8">
    <source>
        <dbReference type="EMBL" id="KAF3031460.1"/>
    </source>
</evidence>
<dbReference type="AlphaFoldDB" id="A0A9P4WGD9"/>
<evidence type="ECO:0000256" key="7">
    <source>
        <dbReference type="SAM" id="Phobius"/>
    </source>
</evidence>
<gene>
    <name evidence="8" type="ORF">E8E12_001744</name>
</gene>
<feature type="binding site" evidence="6">
    <location>
        <position position="229"/>
    </location>
    <ligand>
        <name>Zn(2+)</name>
        <dbReference type="ChEBI" id="CHEBI:29105"/>
    </ligand>
</feature>
<comment type="subcellular location">
    <subcellularLocation>
        <location evidence="1">Membrane</location>
        <topology evidence="1">Multi-pass membrane protein</topology>
    </subcellularLocation>
</comment>
<evidence type="ECO:0000313" key="9">
    <source>
        <dbReference type="Proteomes" id="UP000758155"/>
    </source>
</evidence>
<keyword evidence="5 7" id="KW-0472">Membrane</keyword>
<feature type="transmembrane region" description="Helical" evidence="7">
    <location>
        <begin position="67"/>
        <end position="89"/>
    </location>
</feature>
<evidence type="ECO:0000256" key="1">
    <source>
        <dbReference type="ARBA" id="ARBA00004141"/>
    </source>
</evidence>
<dbReference type="GO" id="GO:0038023">
    <property type="term" value="F:signaling receptor activity"/>
    <property type="evidence" value="ECO:0007669"/>
    <property type="project" value="TreeGrafter"/>
</dbReference>
<dbReference type="InterPro" id="IPR004254">
    <property type="entry name" value="AdipoR/HlyIII-related"/>
</dbReference>
<sequence>MWTDQSCHGLDQRRRCTTSYAASIVSAVYLHTETLNIWSHLLGAVWFCSSAVRFAAAGSGPLTSDAVAVLIYLTANTLCFASSTLYHIFADHAHASLWQLIDHVGIVGNIWASSVSFTLLSFKCRSGERWLFVALVSSAAALCLRRLLRIHSHDLCARQMRLGTHIALGALAALPALRAWLQPSQDKPAALLEGFAWLFLANSAGGGIYASHLLDKAVGMDMGLPDMSHHVMHVLVVAGALVYAQEILSTYHERAGLTSS</sequence>
<keyword evidence="6" id="KW-0479">Metal-binding</keyword>
<evidence type="ECO:0000256" key="2">
    <source>
        <dbReference type="ARBA" id="ARBA00007018"/>
    </source>
</evidence>
<protein>
    <submittedName>
        <fullName evidence="8">Uncharacterized protein</fullName>
    </submittedName>
</protein>
<reference evidence="8" key="1">
    <citation type="submission" date="2019-04" db="EMBL/GenBank/DDBJ databases">
        <title>Sequencing of skin fungus with MAO and IRED activity.</title>
        <authorList>
            <person name="Marsaioli A.J."/>
            <person name="Bonatto J.M.C."/>
            <person name="Reis Junior O."/>
        </authorList>
    </citation>
    <scope>NUCLEOTIDE SEQUENCE</scope>
    <source>
        <strain evidence="8">28M1</strain>
    </source>
</reference>
<dbReference type="GO" id="GO:0016020">
    <property type="term" value="C:membrane"/>
    <property type="evidence" value="ECO:0007669"/>
    <property type="project" value="UniProtKB-SubCell"/>
</dbReference>
<dbReference type="GO" id="GO:0046872">
    <property type="term" value="F:metal ion binding"/>
    <property type="evidence" value="ECO:0007669"/>
    <property type="project" value="UniProtKB-KW"/>
</dbReference>